<name>A0ABD1Z7P9_9MARC</name>
<proteinExistence type="predicted"/>
<dbReference type="EMBL" id="JBHFFA010000002">
    <property type="protein sequence ID" value="KAL2642934.1"/>
    <property type="molecule type" value="Genomic_DNA"/>
</dbReference>
<gene>
    <name evidence="2" type="ORF">R1flu_010521</name>
</gene>
<evidence type="ECO:0000256" key="1">
    <source>
        <dbReference type="SAM" id="MobiDB-lite"/>
    </source>
</evidence>
<comment type="caution">
    <text evidence="2">The sequence shown here is derived from an EMBL/GenBank/DDBJ whole genome shotgun (WGS) entry which is preliminary data.</text>
</comment>
<protein>
    <submittedName>
        <fullName evidence="2">Uncharacterized protein</fullName>
    </submittedName>
</protein>
<feature type="region of interest" description="Disordered" evidence="1">
    <location>
        <begin position="54"/>
        <end position="90"/>
    </location>
</feature>
<keyword evidence="3" id="KW-1185">Reference proteome</keyword>
<evidence type="ECO:0000313" key="3">
    <source>
        <dbReference type="Proteomes" id="UP001605036"/>
    </source>
</evidence>
<dbReference type="AlphaFoldDB" id="A0ABD1Z7P9"/>
<reference evidence="2 3" key="1">
    <citation type="submission" date="2024-09" db="EMBL/GenBank/DDBJ databases">
        <title>Chromosome-scale assembly of Riccia fluitans.</title>
        <authorList>
            <person name="Paukszto L."/>
            <person name="Sawicki J."/>
            <person name="Karawczyk K."/>
            <person name="Piernik-Szablinska J."/>
            <person name="Szczecinska M."/>
            <person name="Mazdziarz M."/>
        </authorList>
    </citation>
    <scope>NUCLEOTIDE SEQUENCE [LARGE SCALE GENOMIC DNA]</scope>
    <source>
        <strain evidence="2">Rf_01</strain>
        <tissue evidence="2">Aerial parts of the thallus</tissue>
    </source>
</reference>
<organism evidence="2 3">
    <name type="scientific">Riccia fluitans</name>
    <dbReference type="NCBI Taxonomy" id="41844"/>
    <lineage>
        <taxon>Eukaryota</taxon>
        <taxon>Viridiplantae</taxon>
        <taxon>Streptophyta</taxon>
        <taxon>Embryophyta</taxon>
        <taxon>Marchantiophyta</taxon>
        <taxon>Marchantiopsida</taxon>
        <taxon>Marchantiidae</taxon>
        <taxon>Marchantiales</taxon>
        <taxon>Ricciaceae</taxon>
        <taxon>Riccia</taxon>
    </lineage>
</organism>
<evidence type="ECO:0000313" key="2">
    <source>
        <dbReference type="EMBL" id="KAL2642934.1"/>
    </source>
</evidence>
<dbReference type="Proteomes" id="UP001605036">
    <property type="component" value="Unassembled WGS sequence"/>
</dbReference>
<accession>A0ABD1Z7P9</accession>
<sequence length="90" mass="9925">MFTTGGREKVCTPLLTSNAVTLLNQSRACRGGQGDANTKHFRDPTQRRYRTRCDSIPGQEQQMTSKGKQEPKPARKLYSSGHSGCSVKVP</sequence>